<dbReference type="GO" id="GO:0006302">
    <property type="term" value="P:double-strand break repair"/>
    <property type="evidence" value="ECO:0007669"/>
    <property type="project" value="InterPro"/>
</dbReference>
<dbReference type="GO" id="GO:0006310">
    <property type="term" value="P:DNA recombination"/>
    <property type="evidence" value="ECO:0007669"/>
    <property type="project" value="InterPro"/>
</dbReference>
<dbReference type="GO" id="GO:0009432">
    <property type="term" value="P:SOS response"/>
    <property type="evidence" value="ECO:0007669"/>
    <property type="project" value="TreeGrafter"/>
</dbReference>
<dbReference type="Gene3D" id="3.40.50.300">
    <property type="entry name" value="P-loop containing nucleotide triphosphate hydrolases"/>
    <property type="match status" value="2"/>
</dbReference>
<keyword evidence="4 8" id="KW-0227">DNA damage</keyword>
<dbReference type="GO" id="GO:0016887">
    <property type="term" value="F:ATP hydrolysis activity"/>
    <property type="evidence" value="ECO:0007669"/>
    <property type="project" value="InterPro"/>
</dbReference>
<evidence type="ECO:0000256" key="5">
    <source>
        <dbReference type="ARBA" id="ARBA00022840"/>
    </source>
</evidence>
<evidence type="ECO:0000256" key="2">
    <source>
        <dbReference type="ARBA" id="ARBA00021315"/>
    </source>
</evidence>
<dbReference type="EMBL" id="FOJY01000002">
    <property type="protein sequence ID" value="SFA79381.1"/>
    <property type="molecule type" value="Genomic_DNA"/>
</dbReference>
<dbReference type="SUPFAM" id="SSF52540">
    <property type="entry name" value="P-loop containing nucleoside triphosphate hydrolases"/>
    <property type="match status" value="1"/>
</dbReference>
<accession>A0A1I0VSL9</accession>
<proteinExistence type="inferred from homology"/>
<organism evidence="11 12">
    <name type="scientific">Acetitomaculum ruminis DSM 5522</name>
    <dbReference type="NCBI Taxonomy" id="1120918"/>
    <lineage>
        <taxon>Bacteria</taxon>
        <taxon>Bacillati</taxon>
        <taxon>Bacillota</taxon>
        <taxon>Clostridia</taxon>
        <taxon>Lachnospirales</taxon>
        <taxon>Lachnospiraceae</taxon>
        <taxon>Acetitomaculum</taxon>
    </lineage>
</organism>
<evidence type="ECO:0000313" key="11">
    <source>
        <dbReference type="EMBL" id="SFA79381.1"/>
    </source>
</evidence>
<evidence type="ECO:0000259" key="10">
    <source>
        <dbReference type="Pfam" id="PF13476"/>
    </source>
</evidence>
<evidence type="ECO:0000313" key="12">
    <source>
        <dbReference type="Proteomes" id="UP000198838"/>
    </source>
</evidence>
<feature type="coiled-coil region" evidence="9">
    <location>
        <begin position="277"/>
        <end position="304"/>
    </location>
</feature>
<evidence type="ECO:0000256" key="3">
    <source>
        <dbReference type="ARBA" id="ARBA00022741"/>
    </source>
</evidence>
<reference evidence="11 12" key="1">
    <citation type="submission" date="2016-10" db="EMBL/GenBank/DDBJ databases">
        <authorList>
            <person name="de Groot N.N."/>
        </authorList>
    </citation>
    <scope>NUCLEOTIDE SEQUENCE [LARGE SCALE GENOMIC DNA]</scope>
    <source>
        <strain evidence="11 12">DSM 5522</strain>
    </source>
</reference>
<dbReference type="Proteomes" id="UP000198838">
    <property type="component" value="Unassembled WGS sequence"/>
</dbReference>
<dbReference type="CDD" id="cd03241">
    <property type="entry name" value="ABC_RecN"/>
    <property type="match status" value="1"/>
</dbReference>
<evidence type="ECO:0000256" key="7">
    <source>
        <dbReference type="ARBA" id="ARBA00033408"/>
    </source>
</evidence>
<gene>
    <name evidence="11" type="ORF">SAMN05216249_102174</name>
</gene>
<evidence type="ECO:0000256" key="9">
    <source>
        <dbReference type="SAM" id="Coils"/>
    </source>
</evidence>
<comment type="similarity">
    <text evidence="1 8">Belongs to the RecN family.</text>
</comment>
<feature type="coiled-coil region" evidence="9">
    <location>
        <begin position="336"/>
        <end position="370"/>
    </location>
</feature>
<keyword evidence="5" id="KW-0067">ATP-binding</keyword>
<protein>
    <recommendedName>
        <fullName evidence="2 8">DNA repair protein RecN</fullName>
    </recommendedName>
    <alternativeName>
        <fullName evidence="7 8">Recombination protein N</fullName>
    </alternativeName>
</protein>
<dbReference type="InterPro" id="IPR027417">
    <property type="entry name" value="P-loop_NTPase"/>
</dbReference>
<dbReference type="RefSeq" id="WP_092870250.1">
    <property type="nucleotide sequence ID" value="NZ_FOJY01000002.1"/>
</dbReference>
<dbReference type="AlphaFoldDB" id="A0A1I0VSL9"/>
<keyword evidence="3" id="KW-0547">Nucleotide-binding</keyword>
<evidence type="ECO:0000256" key="1">
    <source>
        <dbReference type="ARBA" id="ARBA00009441"/>
    </source>
</evidence>
<keyword evidence="12" id="KW-1185">Reference proteome</keyword>
<dbReference type="NCBIfam" id="TIGR00634">
    <property type="entry name" value="recN"/>
    <property type="match status" value="1"/>
</dbReference>
<keyword evidence="9" id="KW-0175">Coiled coil</keyword>
<dbReference type="GO" id="GO:0043590">
    <property type="term" value="C:bacterial nucleoid"/>
    <property type="evidence" value="ECO:0007669"/>
    <property type="project" value="TreeGrafter"/>
</dbReference>
<dbReference type="STRING" id="1120918.SAMN05216249_102174"/>
<feature type="domain" description="Rad50/SbcC-type AAA" evidence="10">
    <location>
        <begin position="6"/>
        <end position="201"/>
    </location>
</feature>
<dbReference type="PANTHER" id="PTHR11059">
    <property type="entry name" value="DNA REPAIR PROTEIN RECN"/>
    <property type="match status" value="1"/>
</dbReference>
<dbReference type="GO" id="GO:0005524">
    <property type="term" value="F:ATP binding"/>
    <property type="evidence" value="ECO:0007669"/>
    <property type="project" value="UniProtKB-KW"/>
</dbReference>
<dbReference type="PANTHER" id="PTHR11059:SF0">
    <property type="entry name" value="DNA REPAIR PROTEIN RECN"/>
    <property type="match status" value="1"/>
</dbReference>
<evidence type="ECO:0000256" key="8">
    <source>
        <dbReference type="PIRNR" id="PIRNR003128"/>
    </source>
</evidence>
<evidence type="ECO:0000256" key="6">
    <source>
        <dbReference type="ARBA" id="ARBA00023204"/>
    </source>
</evidence>
<dbReference type="InterPro" id="IPR038729">
    <property type="entry name" value="Rad50/SbcC_AAA"/>
</dbReference>
<comment type="function">
    <text evidence="8">May be involved in recombinational repair of damaged DNA.</text>
</comment>
<dbReference type="InterPro" id="IPR004604">
    <property type="entry name" value="DNA_recomb/repair_RecN"/>
</dbReference>
<dbReference type="OrthoDB" id="9806954at2"/>
<sequence length="564" mass="63124">MLLNFHVKNLALIDESDIYFDEGLNILSGETGAGKSIIIDSLNFALGGKLDRSLLRDNDDYSLVEAVFETDSKAVCEKMKELGISFEDGQIILSRKVLKNRVLSKINGENVSVSVLKEISGLLIDVHGQQEHQSLNDKRNHLKILDEFGKEKISKLKEITSDCYKRYSELKNELDKLSIDEESRKREIDFLEFEINEIESATLINGEDDNLEADYKKLSNGKKIINSVNKCHQLISEGNNSAANSIGEGMRLISKVAEYDVNLSNLLDSLSNVDSLLNDFSRELSDYISENEFSEEEFEEINQRLTVINNLKSKYGDSISDILASLEEKRKRLDTLVNFETYKESINKKLKNAEKDLVDASLKLSECRKKISTKLVKEITKALLDLNFLQVSFNMEFRKTLDYSANGFDDAEFIISTNPGENLKPLGKVASGGELSRIMLGIKTVLADTDNIDTLIFDEIDTGISGRTASMVAKKMAYIARRHQVICITHLAQIASMADSHFLIEKKINKNEGTTSSIIKLSNDAIITELSRLVGGTDITDAILSSAIEMKDNANIIKKEIEKG</sequence>
<name>A0A1I0VSL9_9FIRM</name>
<keyword evidence="6 8" id="KW-0234">DNA repair</keyword>
<dbReference type="PIRSF" id="PIRSF003128">
    <property type="entry name" value="RecN"/>
    <property type="match status" value="1"/>
</dbReference>
<dbReference type="Pfam" id="PF13476">
    <property type="entry name" value="AAA_23"/>
    <property type="match status" value="1"/>
</dbReference>
<evidence type="ECO:0000256" key="4">
    <source>
        <dbReference type="ARBA" id="ARBA00022763"/>
    </source>
</evidence>